<dbReference type="Proteomes" id="UP001165367">
    <property type="component" value="Unassembled WGS sequence"/>
</dbReference>
<dbReference type="InterPro" id="IPR011055">
    <property type="entry name" value="Dup_hybrid_motif"/>
</dbReference>
<comment type="caution">
    <text evidence="2">The sequence shown here is derived from an EMBL/GenBank/DDBJ whole genome shotgun (WGS) entry which is preliminary data.</text>
</comment>
<dbReference type="Pfam" id="PF08239">
    <property type="entry name" value="SH3_3"/>
    <property type="match status" value="1"/>
</dbReference>
<gene>
    <name evidence="2" type="ORF">LZZ85_21525</name>
</gene>
<evidence type="ECO:0000313" key="3">
    <source>
        <dbReference type="Proteomes" id="UP001165367"/>
    </source>
</evidence>
<organism evidence="2 3">
    <name type="scientific">Terrimonas ginsenosidimutans</name>
    <dbReference type="NCBI Taxonomy" id="2908004"/>
    <lineage>
        <taxon>Bacteria</taxon>
        <taxon>Pseudomonadati</taxon>
        <taxon>Bacteroidota</taxon>
        <taxon>Chitinophagia</taxon>
        <taxon>Chitinophagales</taxon>
        <taxon>Chitinophagaceae</taxon>
        <taxon>Terrimonas</taxon>
    </lineage>
</organism>
<dbReference type="PROSITE" id="PS51781">
    <property type="entry name" value="SH3B"/>
    <property type="match status" value="1"/>
</dbReference>
<reference evidence="2" key="1">
    <citation type="submission" date="2022-01" db="EMBL/GenBank/DDBJ databases">
        <authorList>
            <person name="Jo J.-H."/>
            <person name="Im W.-T."/>
        </authorList>
    </citation>
    <scope>NUCLEOTIDE SEQUENCE</scope>
    <source>
        <strain evidence="2">NA20</strain>
    </source>
</reference>
<keyword evidence="3" id="KW-1185">Reference proteome</keyword>
<dbReference type="PANTHER" id="PTHR21666:SF268">
    <property type="entry name" value="PEPTIDASE M23 DOMAIN-CONTAINING PROTEIN"/>
    <property type="match status" value="1"/>
</dbReference>
<dbReference type="CDD" id="cd12797">
    <property type="entry name" value="M23_peptidase"/>
    <property type="match status" value="1"/>
</dbReference>
<protein>
    <submittedName>
        <fullName evidence="2">Peptidoglycan DD-metalloendopeptidase family protein</fullName>
    </submittedName>
</protein>
<accession>A0ABS9KXC7</accession>
<proteinExistence type="predicted"/>
<dbReference type="InterPro" id="IPR003646">
    <property type="entry name" value="SH3-like_bac-type"/>
</dbReference>
<evidence type="ECO:0000313" key="2">
    <source>
        <dbReference type="EMBL" id="MCG2616892.1"/>
    </source>
</evidence>
<sequence length="423" mass="45857">MLLFACSTPQGGFSGRRLHEKYAEGIEKAGLQQTAMGAQWLAAAARSLQQPVAVTLPYKEEGYFAPEKPMAAAYRFAVQRGEKVIVKLATVPATGFSLFADLWQPRPDREPEWLAAIDTINKALEFEAKNDGHFILRVQPELLRGIEYTLTVTTAPSLAFPVRPADNPKVSSFWGAARDAGARSHEGIDIFAKFRTPVVASADGTVTRVNENNLGGKVVFLRPAGKDLSLYYAHLDTQLVTPGQSVKAGEPLGLMGNTGNARTTPPHLHFGIYASGGAIDPYPFVNVNRPAAKPVNANTDRLNSFVRSKAPANIYASPSASSSILAKPASGTIMKVAGASENWYRVLLPDGLEGYVNSTLVTTDVMRRQSLKRAERMLDQPDSTAAARLTVESGITVDVLGQFSGYYLVDYNNTRGWISVRQL</sequence>
<feature type="domain" description="SH3b" evidence="1">
    <location>
        <begin position="301"/>
        <end position="365"/>
    </location>
</feature>
<dbReference type="PANTHER" id="PTHR21666">
    <property type="entry name" value="PEPTIDASE-RELATED"/>
    <property type="match status" value="1"/>
</dbReference>
<evidence type="ECO:0000259" key="1">
    <source>
        <dbReference type="PROSITE" id="PS51781"/>
    </source>
</evidence>
<dbReference type="InterPro" id="IPR050570">
    <property type="entry name" value="Cell_wall_metabolism_enzyme"/>
</dbReference>
<name>A0ABS9KXC7_9BACT</name>
<dbReference type="Gene3D" id="2.30.30.40">
    <property type="entry name" value="SH3 Domains"/>
    <property type="match status" value="1"/>
</dbReference>
<dbReference type="EMBL" id="JAKLTR010000016">
    <property type="protein sequence ID" value="MCG2616892.1"/>
    <property type="molecule type" value="Genomic_DNA"/>
</dbReference>
<dbReference type="InterPro" id="IPR016047">
    <property type="entry name" value="M23ase_b-sheet_dom"/>
</dbReference>
<dbReference type="SUPFAM" id="SSF51261">
    <property type="entry name" value="Duplicated hybrid motif"/>
    <property type="match status" value="1"/>
</dbReference>
<dbReference type="RefSeq" id="WP_237875429.1">
    <property type="nucleotide sequence ID" value="NZ_JAKLTR010000016.1"/>
</dbReference>
<dbReference type="Gene3D" id="2.70.70.10">
    <property type="entry name" value="Glucose Permease (Domain IIA)"/>
    <property type="match status" value="1"/>
</dbReference>
<dbReference type="Pfam" id="PF01551">
    <property type="entry name" value="Peptidase_M23"/>
    <property type="match status" value="1"/>
</dbReference>